<name>F0W8K3_9STRA</name>
<evidence type="ECO:0000313" key="1">
    <source>
        <dbReference type="EMBL" id="CCA17458.1"/>
    </source>
</evidence>
<proteinExistence type="predicted"/>
<gene>
    <name evidence="1" type="primary">AlNc14C35G3129</name>
    <name evidence="1" type="ORF">ALNC14_036010</name>
</gene>
<dbReference type="HOGENOM" id="CLU_1879239_0_0_1"/>
<dbReference type="AlphaFoldDB" id="F0W8K3"/>
<sequence length="136" mass="14495">MVIDIEKLTNKVLRVIGRETKTWISSIGSGLSAGSHHSSFSRTSRPSAAPPSLFSRESQAAHQLFGVTNSGHIRISADSGVLLVFSATLNTTVACWKPRACSATSVGEAAFKRTGPLRISSYISTGNRIQTALCME</sequence>
<reference evidence="1" key="2">
    <citation type="submission" date="2011-02" db="EMBL/GenBank/DDBJ databases">
        <authorList>
            <person name="MacLean D."/>
        </authorList>
    </citation>
    <scope>NUCLEOTIDE SEQUENCE</scope>
</reference>
<organism evidence="1">
    <name type="scientific">Albugo laibachii Nc14</name>
    <dbReference type="NCBI Taxonomy" id="890382"/>
    <lineage>
        <taxon>Eukaryota</taxon>
        <taxon>Sar</taxon>
        <taxon>Stramenopiles</taxon>
        <taxon>Oomycota</taxon>
        <taxon>Peronosporomycetes</taxon>
        <taxon>Albuginales</taxon>
        <taxon>Albuginaceae</taxon>
        <taxon>Albugo</taxon>
    </lineage>
</organism>
<protein>
    <submittedName>
        <fullName evidence="1">AlNc14C35G3129 protein</fullName>
    </submittedName>
</protein>
<reference evidence="1" key="1">
    <citation type="journal article" date="2011" name="PLoS Biol.">
        <title>Gene gain and loss during evolution of obligate parasitism in the white rust pathogen of Arabidopsis thaliana.</title>
        <authorList>
            <person name="Kemen E."/>
            <person name="Gardiner A."/>
            <person name="Schultz-Larsen T."/>
            <person name="Kemen A.C."/>
            <person name="Balmuth A.L."/>
            <person name="Robert-Seilaniantz A."/>
            <person name="Bailey K."/>
            <person name="Holub E."/>
            <person name="Studholme D.J."/>
            <person name="Maclean D."/>
            <person name="Jones J.D."/>
        </authorList>
    </citation>
    <scope>NUCLEOTIDE SEQUENCE</scope>
</reference>
<accession>F0W8K3</accession>
<dbReference type="EMBL" id="FR824080">
    <property type="protein sequence ID" value="CCA17458.1"/>
    <property type="molecule type" value="Genomic_DNA"/>
</dbReference>